<accession>A0A0F9UZT3</accession>
<gene>
    <name evidence="1" type="ORF">LCGC14_0145660</name>
</gene>
<proteinExistence type="predicted"/>
<dbReference type="AlphaFoldDB" id="A0A0F9UZT3"/>
<evidence type="ECO:0000313" key="1">
    <source>
        <dbReference type="EMBL" id="KKN98455.1"/>
    </source>
</evidence>
<name>A0A0F9UZT3_9ZZZZ</name>
<protein>
    <submittedName>
        <fullName evidence="1">Uncharacterized protein</fullName>
    </submittedName>
</protein>
<reference evidence="1" key="1">
    <citation type="journal article" date="2015" name="Nature">
        <title>Complex archaea that bridge the gap between prokaryotes and eukaryotes.</title>
        <authorList>
            <person name="Spang A."/>
            <person name="Saw J.H."/>
            <person name="Jorgensen S.L."/>
            <person name="Zaremba-Niedzwiedzka K."/>
            <person name="Martijn J."/>
            <person name="Lind A.E."/>
            <person name="van Eijk R."/>
            <person name="Schleper C."/>
            <person name="Guy L."/>
            <person name="Ettema T.J."/>
        </authorList>
    </citation>
    <scope>NUCLEOTIDE SEQUENCE</scope>
</reference>
<dbReference type="EMBL" id="LAZR01000051">
    <property type="protein sequence ID" value="KKN98455.1"/>
    <property type="molecule type" value="Genomic_DNA"/>
</dbReference>
<sequence>MNMIEALLAIQEDYVNLWARPIRWKGHKQAVAYKPDSIHDSKCYNIVPSPGGRAVFILRPEDLTEAWETVNPTDVNNGN</sequence>
<organism evidence="1">
    <name type="scientific">marine sediment metagenome</name>
    <dbReference type="NCBI Taxonomy" id="412755"/>
    <lineage>
        <taxon>unclassified sequences</taxon>
        <taxon>metagenomes</taxon>
        <taxon>ecological metagenomes</taxon>
    </lineage>
</organism>
<comment type="caution">
    <text evidence="1">The sequence shown here is derived from an EMBL/GenBank/DDBJ whole genome shotgun (WGS) entry which is preliminary data.</text>
</comment>